<accession>A0A918I394</accession>
<feature type="transmembrane region" description="Helical" evidence="5">
    <location>
        <begin position="6"/>
        <end position="28"/>
    </location>
</feature>
<reference evidence="7" key="2">
    <citation type="submission" date="2020-09" db="EMBL/GenBank/DDBJ databases">
        <authorList>
            <person name="Sun Q."/>
            <person name="Ohkuma M."/>
        </authorList>
    </citation>
    <scope>NUCLEOTIDE SEQUENCE</scope>
    <source>
        <strain evidence="7">JCM 4391</strain>
    </source>
</reference>
<evidence type="ECO:0000256" key="1">
    <source>
        <dbReference type="ARBA" id="ARBA00004127"/>
    </source>
</evidence>
<evidence type="ECO:0000256" key="2">
    <source>
        <dbReference type="ARBA" id="ARBA00022692"/>
    </source>
</evidence>
<dbReference type="RefSeq" id="WP_189554634.1">
    <property type="nucleotide sequence ID" value="NZ_BMTP01000025.1"/>
</dbReference>
<evidence type="ECO:0000259" key="6">
    <source>
        <dbReference type="Pfam" id="PF06803"/>
    </source>
</evidence>
<dbReference type="AlphaFoldDB" id="A0A918I394"/>
<organism evidence="7 8">
    <name type="scientific">Streptomyces lavendofoliae</name>
    <dbReference type="NCBI Taxonomy" id="67314"/>
    <lineage>
        <taxon>Bacteria</taxon>
        <taxon>Bacillati</taxon>
        <taxon>Actinomycetota</taxon>
        <taxon>Actinomycetes</taxon>
        <taxon>Kitasatosporales</taxon>
        <taxon>Streptomycetaceae</taxon>
        <taxon>Streptomyces</taxon>
    </lineage>
</organism>
<protein>
    <recommendedName>
        <fullName evidence="6">DUF1232 domain-containing protein</fullName>
    </recommendedName>
</protein>
<comment type="subcellular location">
    <subcellularLocation>
        <location evidence="1">Endomembrane system</location>
        <topology evidence="1">Multi-pass membrane protein</topology>
    </subcellularLocation>
</comment>
<evidence type="ECO:0000313" key="7">
    <source>
        <dbReference type="EMBL" id="GGU65315.1"/>
    </source>
</evidence>
<name>A0A918I394_9ACTN</name>
<keyword evidence="4 5" id="KW-0472">Membrane</keyword>
<keyword evidence="3 5" id="KW-1133">Transmembrane helix</keyword>
<feature type="domain" description="DUF1232" evidence="6">
    <location>
        <begin position="47"/>
        <end position="77"/>
    </location>
</feature>
<keyword evidence="8" id="KW-1185">Reference proteome</keyword>
<gene>
    <name evidence="7" type="ORF">GCM10010274_62450</name>
</gene>
<dbReference type="EMBL" id="BMTP01000025">
    <property type="protein sequence ID" value="GGU65315.1"/>
    <property type="molecule type" value="Genomic_DNA"/>
</dbReference>
<dbReference type="Proteomes" id="UP000636661">
    <property type="component" value="Unassembled WGS sequence"/>
</dbReference>
<dbReference type="Pfam" id="PF06803">
    <property type="entry name" value="DUF1232"/>
    <property type="match status" value="1"/>
</dbReference>
<evidence type="ECO:0000256" key="5">
    <source>
        <dbReference type="SAM" id="Phobius"/>
    </source>
</evidence>
<dbReference type="InterPro" id="IPR010652">
    <property type="entry name" value="DUF1232"/>
</dbReference>
<evidence type="ECO:0000256" key="3">
    <source>
        <dbReference type="ARBA" id="ARBA00022989"/>
    </source>
</evidence>
<comment type="caution">
    <text evidence="7">The sequence shown here is derived from an EMBL/GenBank/DDBJ whole genome shotgun (WGS) entry which is preliminary data.</text>
</comment>
<sequence length="104" mass="10982">MSSELTIVLVVAGVAVAATLVTVVLLLVKLARARRSLRSAGIPLKNKTLIWGAVIYALCPVDLLPDPVLLDDIGMLLIALRSVRSELAQHEKAPAPSPSPHSTV</sequence>
<keyword evidence="2 5" id="KW-0812">Transmembrane</keyword>
<evidence type="ECO:0000256" key="4">
    <source>
        <dbReference type="ARBA" id="ARBA00023136"/>
    </source>
</evidence>
<proteinExistence type="predicted"/>
<evidence type="ECO:0000313" key="8">
    <source>
        <dbReference type="Proteomes" id="UP000636661"/>
    </source>
</evidence>
<reference evidence="7" key="1">
    <citation type="journal article" date="2014" name="Int. J. Syst. Evol. Microbiol.">
        <title>Complete genome sequence of Corynebacterium casei LMG S-19264T (=DSM 44701T), isolated from a smear-ripened cheese.</title>
        <authorList>
            <consortium name="US DOE Joint Genome Institute (JGI-PGF)"/>
            <person name="Walter F."/>
            <person name="Albersmeier A."/>
            <person name="Kalinowski J."/>
            <person name="Ruckert C."/>
        </authorList>
    </citation>
    <scope>NUCLEOTIDE SEQUENCE</scope>
    <source>
        <strain evidence="7">JCM 4391</strain>
    </source>
</reference>